<reference evidence="1" key="1">
    <citation type="submission" date="2023-10" db="EMBL/GenBank/DDBJ databases">
        <title>Genome assemblies of two species of porcelain crab, Petrolisthes cinctipes and Petrolisthes manimaculis (Anomura: Porcellanidae).</title>
        <authorList>
            <person name="Angst P."/>
        </authorList>
    </citation>
    <scope>NUCLEOTIDE SEQUENCE</scope>
    <source>
        <strain evidence="1">PB745_01</strain>
        <tissue evidence="1">Gill</tissue>
    </source>
</reference>
<protein>
    <submittedName>
        <fullName evidence="1">Uncharacterized protein</fullName>
    </submittedName>
</protein>
<evidence type="ECO:0000313" key="1">
    <source>
        <dbReference type="EMBL" id="KAK3859562.1"/>
    </source>
</evidence>
<organism evidence="1 2">
    <name type="scientific">Petrolisthes cinctipes</name>
    <name type="common">Flat porcelain crab</name>
    <dbReference type="NCBI Taxonomy" id="88211"/>
    <lineage>
        <taxon>Eukaryota</taxon>
        <taxon>Metazoa</taxon>
        <taxon>Ecdysozoa</taxon>
        <taxon>Arthropoda</taxon>
        <taxon>Crustacea</taxon>
        <taxon>Multicrustacea</taxon>
        <taxon>Malacostraca</taxon>
        <taxon>Eumalacostraca</taxon>
        <taxon>Eucarida</taxon>
        <taxon>Decapoda</taxon>
        <taxon>Pleocyemata</taxon>
        <taxon>Anomura</taxon>
        <taxon>Galatheoidea</taxon>
        <taxon>Porcellanidae</taxon>
        <taxon>Petrolisthes</taxon>
    </lineage>
</organism>
<accession>A0AAE1EQI2</accession>
<keyword evidence="2" id="KW-1185">Reference proteome</keyword>
<dbReference type="Proteomes" id="UP001286313">
    <property type="component" value="Unassembled WGS sequence"/>
</dbReference>
<dbReference type="EMBL" id="JAWQEG010004986">
    <property type="protein sequence ID" value="KAK3859562.1"/>
    <property type="molecule type" value="Genomic_DNA"/>
</dbReference>
<sequence length="71" mass="7568">MTPANTTRPSDSAWAGVTTTPRVGCMTSDPCSSLNPYPSLTSHYLPQPIPTFLSIFRGVGSGGTLPLHYRT</sequence>
<evidence type="ECO:0000313" key="2">
    <source>
        <dbReference type="Proteomes" id="UP001286313"/>
    </source>
</evidence>
<comment type="caution">
    <text evidence="1">The sequence shown here is derived from an EMBL/GenBank/DDBJ whole genome shotgun (WGS) entry which is preliminary data.</text>
</comment>
<dbReference type="AlphaFoldDB" id="A0AAE1EQI2"/>
<name>A0AAE1EQI2_PETCI</name>
<gene>
    <name evidence="1" type="ORF">Pcinc_034336</name>
</gene>
<proteinExistence type="predicted"/>